<gene>
    <name evidence="11" type="ORF">CYME_CMA048C</name>
</gene>
<feature type="domain" description="Enolpyruvate transferase" evidence="10">
    <location>
        <begin position="88"/>
        <end position="534"/>
    </location>
</feature>
<dbReference type="GO" id="GO:0009073">
    <property type="term" value="P:aromatic amino acid family biosynthetic process"/>
    <property type="evidence" value="ECO:0007669"/>
    <property type="project" value="UniProtKB-UniRule"/>
</dbReference>
<evidence type="ECO:0000256" key="4">
    <source>
        <dbReference type="ARBA" id="ARBA00022605"/>
    </source>
</evidence>
<dbReference type="HAMAP" id="MF_00210">
    <property type="entry name" value="EPSP_synth"/>
    <property type="match status" value="1"/>
</dbReference>
<evidence type="ECO:0000259" key="10">
    <source>
        <dbReference type="Pfam" id="PF00275"/>
    </source>
</evidence>
<organism evidence="11 12">
    <name type="scientific">Cyanidioschyzon merolae (strain NIES-3377 / 10D)</name>
    <name type="common">Unicellular red alga</name>
    <dbReference type="NCBI Taxonomy" id="280699"/>
    <lineage>
        <taxon>Eukaryota</taxon>
        <taxon>Rhodophyta</taxon>
        <taxon>Bangiophyceae</taxon>
        <taxon>Cyanidiales</taxon>
        <taxon>Cyanidiaceae</taxon>
        <taxon>Cyanidioschyzon</taxon>
    </lineage>
</organism>
<dbReference type="EC" id="2.5.1.19" evidence="3 8"/>
<dbReference type="SUPFAM" id="SSF55205">
    <property type="entry name" value="EPT/RTPC-like"/>
    <property type="match status" value="1"/>
</dbReference>
<dbReference type="STRING" id="280699.M1VE49"/>
<dbReference type="Gramene" id="CMA048CT">
    <property type="protein sequence ID" value="CMA048CT"/>
    <property type="gene ID" value="CMA048C"/>
</dbReference>
<protein>
    <recommendedName>
        <fullName evidence="3 8">3-phosphoshikimate 1-carboxyvinyltransferase</fullName>
        <ecNumber evidence="3 8">2.5.1.19</ecNumber>
    </recommendedName>
</protein>
<dbReference type="InterPro" id="IPR023193">
    <property type="entry name" value="EPSP_synthase_CS"/>
</dbReference>
<dbReference type="UniPathway" id="UPA00053">
    <property type="reaction ID" value="UER00089"/>
</dbReference>
<dbReference type="PROSITE" id="PS00885">
    <property type="entry name" value="EPSP_SYNTHASE_2"/>
    <property type="match status" value="1"/>
</dbReference>
<dbReference type="CDD" id="cd01556">
    <property type="entry name" value="EPSP_synthase"/>
    <property type="match status" value="1"/>
</dbReference>
<dbReference type="KEGG" id="cme:CYME_CMA048C"/>
<evidence type="ECO:0000256" key="8">
    <source>
        <dbReference type="RuleBase" id="RU004164"/>
    </source>
</evidence>
<keyword evidence="5 8" id="KW-0808">Transferase</keyword>
<dbReference type="Gene3D" id="3.65.10.10">
    <property type="entry name" value="Enolpyruvate transferase domain"/>
    <property type="match status" value="2"/>
</dbReference>
<evidence type="ECO:0000256" key="2">
    <source>
        <dbReference type="ARBA" id="ARBA00009948"/>
    </source>
</evidence>
<dbReference type="PANTHER" id="PTHR21090:SF5">
    <property type="entry name" value="PENTAFUNCTIONAL AROM POLYPEPTIDE"/>
    <property type="match status" value="1"/>
</dbReference>
<reference evidence="11 12" key="1">
    <citation type="journal article" date="2004" name="Nature">
        <title>Genome sequence of the ultrasmall unicellular red alga Cyanidioschyzon merolae 10D.</title>
        <authorList>
            <person name="Matsuzaki M."/>
            <person name="Misumi O."/>
            <person name="Shin-i T."/>
            <person name="Maruyama S."/>
            <person name="Takahara M."/>
            <person name="Miyagishima S."/>
            <person name="Mori T."/>
            <person name="Nishida K."/>
            <person name="Yagisawa F."/>
            <person name="Nishida K."/>
            <person name="Yoshida Y."/>
            <person name="Nishimura Y."/>
            <person name="Nakao S."/>
            <person name="Kobayashi T."/>
            <person name="Momoyama Y."/>
            <person name="Higashiyama T."/>
            <person name="Minoda A."/>
            <person name="Sano M."/>
            <person name="Nomoto H."/>
            <person name="Oishi K."/>
            <person name="Hayashi H."/>
            <person name="Ohta F."/>
            <person name="Nishizaka S."/>
            <person name="Haga S."/>
            <person name="Miura S."/>
            <person name="Morishita T."/>
            <person name="Kabeya Y."/>
            <person name="Terasawa K."/>
            <person name="Suzuki Y."/>
            <person name="Ishii Y."/>
            <person name="Asakawa S."/>
            <person name="Takano H."/>
            <person name="Ohta N."/>
            <person name="Kuroiwa H."/>
            <person name="Tanaka K."/>
            <person name="Shimizu N."/>
            <person name="Sugano S."/>
            <person name="Sato N."/>
            <person name="Nozaki H."/>
            <person name="Ogasawara N."/>
            <person name="Kohara Y."/>
            <person name="Kuroiwa T."/>
        </authorList>
    </citation>
    <scope>NUCLEOTIDE SEQUENCE [LARGE SCALE GENOMIC DNA]</scope>
    <source>
        <strain evidence="11 12">10D</strain>
    </source>
</reference>
<feature type="region of interest" description="Disordered" evidence="9">
    <location>
        <begin position="65"/>
        <end position="84"/>
    </location>
</feature>
<accession>M1VE49</accession>
<evidence type="ECO:0000256" key="5">
    <source>
        <dbReference type="ARBA" id="ARBA00022679"/>
    </source>
</evidence>
<dbReference type="OMA" id="YEDHRMA"/>
<keyword evidence="6 8" id="KW-0057">Aromatic amino acid biosynthesis</keyword>
<comment type="catalytic activity">
    <reaction evidence="7">
        <text>3-phosphoshikimate + phosphoenolpyruvate = 5-O-(1-carboxyvinyl)-3-phosphoshikimate + phosphate</text>
        <dbReference type="Rhea" id="RHEA:21256"/>
        <dbReference type="ChEBI" id="CHEBI:43474"/>
        <dbReference type="ChEBI" id="CHEBI:57701"/>
        <dbReference type="ChEBI" id="CHEBI:58702"/>
        <dbReference type="ChEBI" id="CHEBI:145989"/>
        <dbReference type="EC" id="2.5.1.19"/>
    </reaction>
    <physiologicalReaction direction="left-to-right" evidence="7">
        <dbReference type="Rhea" id="RHEA:21257"/>
    </physiologicalReaction>
</comment>
<dbReference type="Pfam" id="PF00275">
    <property type="entry name" value="EPSP_synthase"/>
    <property type="match status" value="1"/>
</dbReference>
<dbReference type="Proteomes" id="UP000007014">
    <property type="component" value="Chromosome 1"/>
</dbReference>
<dbReference type="HOGENOM" id="CLU_024321_0_0_1"/>
<evidence type="ECO:0000256" key="6">
    <source>
        <dbReference type="ARBA" id="ARBA00023141"/>
    </source>
</evidence>
<proteinExistence type="inferred from homology"/>
<dbReference type="GO" id="GO:0003866">
    <property type="term" value="F:3-phosphoshikimate 1-carboxyvinyltransferase activity"/>
    <property type="evidence" value="ECO:0007669"/>
    <property type="project" value="UniProtKB-UniRule"/>
</dbReference>
<feature type="compositionally biased region" description="Basic and acidic residues" evidence="9">
    <location>
        <begin position="74"/>
        <end position="84"/>
    </location>
</feature>
<dbReference type="PANTHER" id="PTHR21090">
    <property type="entry name" value="AROM/DEHYDROQUINATE SYNTHASE"/>
    <property type="match status" value="1"/>
</dbReference>
<dbReference type="GO" id="GO:0008652">
    <property type="term" value="P:amino acid biosynthetic process"/>
    <property type="evidence" value="ECO:0007669"/>
    <property type="project" value="UniProtKB-KW"/>
</dbReference>
<evidence type="ECO:0000256" key="1">
    <source>
        <dbReference type="ARBA" id="ARBA00004811"/>
    </source>
</evidence>
<evidence type="ECO:0000313" key="11">
    <source>
        <dbReference type="EMBL" id="BAM78763.1"/>
    </source>
</evidence>
<dbReference type="InterPro" id="IPR036968">
    <property type="entry name" value="Enolpyruvate_Tfrase_sf"/>
</dbReference>
<dbReference type="GeneID" id="16992195"/>
<evidence type="ECO:0000256" key="7">
    <source>
        <dbReference type="ARBA" id="ARBA00044633"/>
    </source>
</evidence>
<evidence type="ECO:0000256" key="9">
    <source>
        <dbReference type="SAM" id="MobiDB-lite"/>
    </source>
</evidence>
<evidence type="ECO:0000256" key="3">
    <source>
        <dbReference type="ARBA" id="ARBA00012450"/>
    </source>
</evidence>
<name>M1VE49_CYAM1</name>
<dbReference type="AlphaFoldDB" id="M1VE49"/>
<dbReference type="OrthoDB" id="197068at2759"/>
<sequence length="543" mass="59123">MPSPALTLSFVCASAWLSDRHNISTFCCGQTGRASTKPARGPRGLGYPRSVGNAQPLRFINANLPDPRTKPLASHHESVRSEDELRLEPIRRLQGDVYLPGSKSLSNRVLLLAALCGDGADTPQIRVENLLFSDDVWAMIRALESLGIPVEVDEHNRTAVVTGCGGRIPRRKPVIELHLGNAGTAMRPLTAVLCAVAPPDPSLSEQIFVLDGVPRMRERPIQDLVEALQQLGCDVQCVLGTGCPPVRIRRTGAFPGGRASVSGKISSQYLSALLMAAPLARNQDVELEIRDTLVSVPYVEMTVKLMQKFGVTVHQEHRVLPDGRESRRYRVPARQEYRPPTHHCIMVEGDASSASYFLAGAAITGGDVQVHGCGSASVQGDVRFAQILEKMGAKVSWSPDSIRLQREPGQVLHGVDVDCGDIPDAAMTLAVVALFARGRTAIRNVYNWRVKETERMRAIVTELGKLGARVEEGHDYCIIDPPQPGALHANVSIATYDDHRMAMAFALVACGGVPVRIQNPSCVRKTFPDYFQVLRSVSVFEST</sequence>
<dbReference type="GO" id="GO:0009423">
    <property type="term" value="P:chorismate biosynthetic process"/>
    <property type="evidence" value="ECO:0007669"/>
    <property type="project" value="UniProtKB-UniRule"/>
</dbReference>
<dbReference type="EMBL" id="AP006483">
    <property type="protein sequence ID" value="BAM78763.1"/>
    <property type="molecule type" value="Genomic_DNA"/>
</dbReference>
<dbReference type="eggNOG" id="KOG0692">
    <property type="taxonomic scope" value="Eukaryota"/>
</dbReference>
<dbReference type="NCBIfam" id="TIGR01356">
    <property type="entry name" value="aroA"/>
    <property type="match status" value="1"/>
</dbReference>
<comment type="pathway">
    <text evidence="1 8">Metabolic intermediate biosynthesis; chorismate biosynthesis; chorismate from D-erythrose 4-phosphate and phosphoenolpyruvate: step 6/7.</text>
</comment>
<reference evidence="11 12" key="2">
    <citation type="journal article" date="2007" name="BMC Biol.">
        <title>A 100%-complete sequence reveals unusually simple genomic features in the hot-spring red alga Cyanidioschyzon merolae.</title>
        <authorList>
            <person name="Nozaki H."/>
            <person name="Takano H."/>
            <person name="Misumi O."/>
            <person name="Terasawa K."/>
            <person name="Matsuzaki M."/>
            <person name="Maruyama S."/>
            <person name="Nishida K."/>
            <person name="Yagisawa F."/>
            <person name="Yoshida Y."/>
            <person name="Fujiwara T."/>
            <person name="Takio S."/>
            <person name="Tamura K."/>
            <person name="Chung S.J."/>
            <person name="Nakamura S."/>
            <person name="Kuroiwa H."/>
            <person name="Tanaka K."/>
            <person name="Sato N."/>
            <person name="Kuroiwa T."/>
        </authorList>
    </citation>
    <scope>NUCLEOTIDE SEQUENCE [LARGE SCALE GENOMIC DNA]</scope>
    <source>
        <strain evidence="11 12">10D</strain>
    </source>
</reference>
<dbReference type="InterPro" id="IPR006264">
    <property type="entry name" value="EPSP_synthase"/>
</dbReference>
<keyword evidence="4 8" id="KW-0028">Amino-acid biosynthesis</keyword>
<evidence type="ECO:0000313" key="12">
    <source>
        <dbReference type="Proteomes" id="UP000007014"/>
    </source>
</evidence>
<dbReference type="InterPro" id="IPR001986">
    <property type="entry name" value="Enolpyruvate_Tfrase_dom"/>
</dbReference>
<dbReference type="PROSITE" id="PS00104">
    <property type="entry name" value="EPSP_SYNTHASE_1"/>
    <property type="match status" value="1"/>
</dbReference>
<dbReference type="InterPro" id="IPR013792">
    <property type="entry name" value="RNA3'P_cycl/enolpyr_Trfase_a/b"/>
</dbReference>
<dbReference type="RefSeq" id="XP_005535049.1">
    <property type="nucleotide sequence ID" value="XM_005534992.1"/>
</dbReference>
<keyword evidence="12" id="KW-1185">Reference proteome</keyword>
<comment type="similarity">
    <text evidence="2 8">Belongs to the EPSP synthase family.</text>
</comment>